<proteinExistence type="predicted"/>
<accession>D8LVR3</accession>
<organism evidence="1">
    <name type="scientific">Blastocystis hominis</name>
    <dbReference type="NCBI Taxonomy" id="12968"/>
    <lineage>
        <taxon>Eukaryota</taxon>
        <taxon>Sar</taxon>
        <taxon>Stramenopiles</taxon>
        <taxon>Bigyra</taxon>
        <taxon>Opalozoa</taxon>
        <taxon>Opalinata</taxon>
        <taxon>Blastocystidae</taxon>
        <taxon>Blastocystis</taxon>
    </lineage>
</organism>
<dbReference type="InterPro" id="IPR016159">
    <property type="entry name" value="Cullin_repeat-like_dom_sf"/>
</dbReference>
<dbReference type="Proteomes" id="UP000008312">
    <property type="component" value="Unassembled WGS sequence"/>
</dbReference>
<dbReference type="AlphaFoldDB" id="D8LVR3"/>
<dbReference type="GeneID" id="24917624"/>
<sequence>MAKIRTYCSDLMNRIVTLTRSDLSLVNDQATTSMLTSTIVNYLRSINGFASQLDTQVLSRYVSQFPELSSQTLSHFELYCASMVLALKQYLMNSGRSCFDLPKFRLYLLVNYAYIINGAKDGHIAYGQFIADLLHQMYEQELSTYLSISFGWRGRLIVDGVDCMLWR</sequence>
<keyword evidence="2" id="KW-1185">Reference proteome</keyword>
<protein>
    <submittedName>
        <fullName evidence="1">Uncharacterized protein</fullName>
    </submittedName>
</protein>
<gene>
    <name evidence="1" type="ORF">GSBLH_T00000310001</name>
</gene>
<name>D8LVR3_BLAHO</name>
<dbReference type="EMBL" id="FN668638">
    <property type="protein sequence ID" value="CBK19902.2"/>
    <property type="molecule type" value="Genomic_DNA"/>
</dbReference>
<dbReference type="RefSeq" id="XP_012893950.1">
    <property type="nucleotide sequence ID" value="XM_013038496.1"/>
</dbReference>
<evidence type="ECO:0000313" key="2">
    <source>
        <dbReference type="Proteomes" id="UP000008312"/>
    </source>
</evidence>
<dbReference type="SUPFAM" id="SSF74788">
    <property type="entry name" value="Cullin repeat-like"/>
    <property type="match status" value="1"/>
</dbReference>
<reference evidence="1" key="1">
    <citation type="submission" date="2010-02" db="EMBL/GenBank/DDBJ databases">
        <title>Sequencing and annotation of the Blastocystis hominis genome.</title>
        <authorList>
            <person name="Wincker P."/>
        </authorList>
    </citation>
    <scope>NUCLEOTIDE SEQUENCE</scope>
    <source>
        <strain evidence="1">Singapore isolate B</strain>
    </source>
</reference>
<dbReference type="InParanoid" id="D8LVR3"/>
<evidence type="ECO:0000313" key="1">
    <source>
        <dbReference type="EMBL" id="CBK19902.2"/>
    </source>
</evidence>